<dbReference type="AlphaFoldDB" id="A0A9D9GXT7"/>
<dbReference type="Gene3D" id="3.60.21.10">
    <property type="match status" value="1"/>
</dbReference>
<dbReference type="PANTHER" id="PTHR30337">
    <property type="entry name" value="COMPONENT OF ATP-DEPENDENT DSDNA EXONUCLEASE"/>
    <property type="match status" value="1"/>
</dbReference>
<evidence type="ECO:0000313" key="2">
    <source>
        <dbReference type="EMBL" id="MBO8431000.1"/>
    </source>
</evidence>
<evidence type="ECO:0000259" key="1">
    <source>
        <dbReference type="Pfam" id="PF00149"/>
    </source>
</evidence>
<proteinExistence type="predicted"/>
<dbReference type="InterPro" id="IPR050535">
    <property type="entry name" value="DNA_Repair-Maintenance_Comp"/>
</dbReference>
<protein>
    <submittedName>
        <fullName evidence="2">Metallophosphoesterase family protein</fullName>
    </submittedName>
</protein>
<reference evidence="2" key="2">
    <citation type="journal article" date="2021" name="PeerJ">
        <title>Extensive microbial diversity within the chicken gut microbiome revealed by metagenomics and culture.</title>
        <authorList>
            <person name="Gilroy R."/>
            <person name="Ravi A."/>
            <person name="Getino M."/>
            <person name="Pursley I."/>
            <person name="Horton D.L."/>
            <person name="Alikhan N.F."/>
            <person name="Baker D."/>
            <person name="Gharbi K."/>
            <person name="Hall N."/>
            <person name="Watson M."/>
            <person name="Adriaenssens E.M."/>
            <person name="Foster-Nyarko E."/>
            <person name="Jarju S."/>
            <person name="Secka A."/>
            <person name="Antonio M."/>
            <person name="Oren A."/>
            <person name="Chaudhuri R.R."/>
            <person name="La Ragione R."/>
            <person name="Hildebrand F."/>
            <person name="Pallen M.J."/>
        </authorList>
    </citation>
    <scope>NUCLEOTIDE SEQUENCE</scope>
    <source>
        <strain evidence="2">10192</strain>
    </source>
</reference>
<dbReference type="SUPFAM" id="SSF56300">
    <property type="entry name" value="Metallo-dependent phosphatases"/>
    <property type="match status" value="1"/>
</dbReference>
<evidence type="ECO:0000313" key="3">
    <source>
        <dbReference type="Proteomes" id="UP000823632"/>
    </source>
</evidence>
<dbReference type="Pfam" id="PF00149">
    <property type="entry name" value="Metallophos"/>
    <property type="match status" value="1"/>
</dbReference>
<dbReference type="InterPro" id="IPR004843">
    <property type="entry name" value="Calcineurin-like_PHP"/>
</dbReference>
<accession>A0A9D9GXT7</accession>
<gene>
    <name evidence="2" type="ORF">IAC76_06390</name>
</gene>
<dbReference type="GO" id="GO:0016787">
    <property type="term" value="F:hydrolase activity"/>
    <property type="evidence" value="ECO:0007669"/>
    <property type="project" value="InterPro"/>
</dbReference>
<sequence length="283" mass="31856">MVTKIIACSDIHIPSYKGIPELNTILDRFIEDCKNIVKKEGSPDKVRIVIAGDIFHNKTNITNESLIAFNDFLKKLNGICKTIIIAGNHDYLANNPNRMDSITPLFYVGDFKNIIYLDRDLNYKSGILIDDNIAWCLYSTFESFKSPDIEIEKDKNNKKGLEYTYVGLIHGSVNGATTSTNHVTKNALDGAIFKGCDFVIAGHIHKRQEIKENGVKIVYCSSISQKDFGETISGHGYVLWDISNKDNITYSFVDIPNTEGGFYQFSIESLDDISNDFEELINL</sequence>
<organism evidence="2 3">
    <name type="scientific">Candidatus Scatousia excrementipullorum</name>
    <dbReference type="NCBI Taxonomy" id="2840936"/>
    <lineage>
        <taxon>Bacteria</taxon>
        <taxon>Candidatus Scatousia</taxon>
    </lineage>
</organism>
<dbReference type="InterPro" id="IPR029052">
    <property type="entry name" value="Metallo-depent_PP-like"/>
</dbReference>
<reference evidence="2" key="1">
    <citation type="submission" date="2020-10" db="EMBL/GenBank/DDBJ databases">
        <authorList>
            <person name="Gilroy R."/>
        </authorList>
    </citation>
    <scope>NUCLEOTIDE SEQUENCE</scope>
    <source>
        <strain evidence="2">10192</strain>
    </source>
</reference>
<name>A0A9D9GXT7_9BACT</name>
<comment type="caution">
    <text evidence="2">The sequence shown here is derived from an EMBL/GenBank/DDBJ whole genome shotgun (WGS) entry which is preliminary data.</text>
</comment>
<dbReference type="Proteomes" id="UP000823632">
    <property type="component" value="Unassembled WGS sequence"/>
</dbReference>
<feature type="domain" description="Calcineurin-like phosphoesterase" evidence="1">
    <location>
        <begin position="4"/>
        <end position="206"/>
    </location>
</feature>
<dbReference type="EMBL" id="JADIND010000139">
    <property type="protein sequence ID" value="MBO8431000.1"/>
    <property type="molecule type" value="Genomic_DNA"/>
</dbReference>